<proteinExistence type="inferred from homology"/>
<protein>
    <submittedName>
        <fullName evidence="14">Sporulation factor SpoIVFB. Metallo peptidase. MEROPS family M50B</fullName>
    </submittedName>
</protein>
<evidence type="ECO:0000256" key="1">
    <source>
        <dbReference type="ARBA" id="ARBA00001947"/>
    </source>
</evidence>
<keyword evidence="8" id="KW-0862">Zinc</keyword>
<reference evidence="14 15" key="1">
    <citation type="submission" date="2016-11" db="EMBL/GenBank/DDBJ databases">
        <authorList>
            <person name="Jaros S."/>
            <person name="Januszkiewicz K."/>
            <person name="Wedrychowicz H."/>
        </authorList>
    </citation>
    <scope>NUCLEOTIDE SEQUENCE [LARGE SCALE GENOMIC DNA]</scope>
    <source>
        <strain evidence="14 15">CGMCC 1.10681</strain>
    </source>
</reference>
<dbReference type="STRING" id="1027249.SAMN05216179_1821"/>
<dbReference type="OrthoDB" id="166377at2"/>
<dbReference type="Pfam" id="PF02163">
    <property type="entry name" value="Peptidase_M50"/>
    <property type="match status" value="2"/>
</dbReference>
<keyword evidence="6" id="KW-0479">Metal-binding</keyword>
<keyword evidence="7" id="KW-0378">Hydrolase</keyword>
<keyword evidence="5 12" id="KW-0812">Transmembrane</keyword>
<dbReference type="InterPro" id="IPR008915">
    <property type="entry name" value="Peptidase_M50"/>
</dbReference>
<evidence type="ECO:0000256" key="2">
    <source>
        <dbReference type="ARBA" id="ARBA00004141"/>
    </source>
</evidence>
<evidence type="ECO:0000259" key="13">
    <source>
        <dbReference type="Pfam" id="PF02163"/>
    </source>
</evidence>
<evidence type="ECO:0000256" key="8">
    <source>
        <dbReference type="ARBA" id="ARBA00022833"/>
    </source>
</evidence>
<keyword evidence="15" id="KW-1185">Reference proteome</keyword>
<comment type="cofactor">
    <cofactor evidence="1">
        <name>Zn(2+)</name>
        <dbReference type="ChEBI" id="CHEBI:29105"/>
    </cofactor>
</comment>
<organism evidence="14 15">
    <name type="scientific">Gracilibacillus kekensis</name>
    <dbReference type="NCBI Taxonomy" id="1027249"/>
    <lineage>
        <taxon>Bacteria</taxon>
        <taxon>Bacillati</taxon>
        <taxon>Bacillota</taxon>
        <taxon>Bacilli</taxon>
        <taxon>Bacillales</taxon>
        <taxon>Bacillaceae</taxon>
        <taxon>Gracilibacillus</taxon>
    </lineage>
</organism>
<dbReference type="GO" id="GO:0006508">
    <property type="term" value="P:proteolysis"/>
    <property type="evidence" value="ECO:0007669"/>
    <property type="project" value="UniProtKB-KW"/>
</dbReference>
<gene>
    <name evidence="14" type="ORF">SAMN05216179_1821</name>
</gene>
<evidence type="ECO:0000256" key="3">
    <source>
        <dbReference type="ARBA" id="ARBA00007931"/>
    </source>
</evidence>
<feature type="domain" description="Peptidase M50" evidence="13">
    <location>
        <begin position="31"/>
        <end position="102"/>
    </location>
</feature>
<dbReference type="EMBL" id="FRCZ01000003">
    <property type="protein sequence ID" value="SHN08769.1"/>
    <property type="molecule type" value="Genomic_DNA"/>
</dbReference>
<keyword evidence="9 12" id="KW-1133">Transmembrane helix</keyword>
<evidence type="ECO:0000256" key="9">
    <source>
        <dbReference type="ARBA" id="ARBA00022989"/>
    </source>
</evidence>
<evidence type="ECO:0000313" key="15">
    <source>
        <dbReference type="Proteomes" id="UP000184184"/>
    </source>
</evidence>
<comment type="subcellular location">
    <subcellularLocation>
        <location evidence="2">Membrane</location>
        <topology evidence="2">Multi-pass membrane protein</topology>
    </subcellularLocation>
</comment>
<feature type="transmembrane region" description="Helical" evidence="12">
    <location>
        <begin position="114"/>
        <end position="132"/>
    </location>
</feature>
<feature type="transmembrane region" description="Helical" evidence="12">
    <location>
        <begin position="82"/>
        <end position="102"/>
    </location>
</feature>
<dbReference type="PANTHER" id="PTHR39188">
    <property type="entry name" value="MEMBRANE-ASSOCIATED ZINC METALLOPROTEASE M50B"/>
    <property type="match status" value="1"/>
</dbReference>
<evidence type="ECO:0000256" key="10">
    <source>
        <dbReference type="ARBA" id="ARBA00023049"/>
    </source>
</evidence>
<sequence>MSNLRLPPIHIHPILFFFIFLSIATGMLVELMVIFFIVLIHELGHYSCARYFNWRIRRIFLWVFGGVMETDEYGARPLKEEWLVTIAGPMQHIIIFIFLYVMEYTNLLPDSTIALAYHYNTFILIGNLLPIWPLDGGKLVQLCLDSFFSYQVSHQWMISISLVSIVGVSVLVYLLDWFSLSFCLLMIFFILENRLEWKQRYYKWWRFLWNRYSEVTYFPKVQILEVSTDIRLIDVFRLFKRDTFHQIKMYDKHGNIHLLTEKQCLHNYFENKNVHARMEQLITS</sequence>
<dbReference type="GO" id="GO:0046872">
    <property type="term" value="F:metal ion binding"/>
    <property type="evidence" value="ECO:0007669"/>
    <property type="project" value="UniProtKB-KW"/>
</dbReference>
<dbReference type="GO" id="GO:0008237">
    <property type="term" value="F:metallopeptidase activity"/>
    <property type="evidence" value="ECO:0007669"/>
    <property type="project" value="UniProtKB-KW"/>
</dbReference>
<keyword evidence="4" id="KW-0645">Protease</keyword>
<evidence type="ECO:0000256" key="7">
    <source>
        <dbReference type="ARBA" id="ARBA00022801"/>
    </source>
</evidence>
<feature type="transmembrane region" description="Helical" evidence="12">
    <location>
        <begin position="14"/>
        <end position="40"/>
    </location>
</feature>
<feature type="transmembrane region" description="Helical" evidence="12">
    <location>
        <begin position="158"/>
        <end position="191"/>
    </location>
</feature>
<dbReference type="AlphaFoldDB" id="A0A1M7NXC8"/>
<evidence type="ECO:0000313" key="14">
    <source>
        <dbReference type="EMBL" id="SHN08769.1"/>
    </source>
</evidence>
<accession>A0A1M7NXC8</accession>
<keyword evidence="10" id="KW-0482">Metalloprotease</keyword>
<evidence type="ECO:0000256" key="11">
    <source>
        <dbReference type="ARBA" id="ARBA00023136"/>
    </source>
</evidence>
<keyword evidence="11 12" id="KW-0472">Membrane</keyword>
<dbReference type="GO" id="GO:0016020">
    <property type="term" value="C:membrane"/>
    <property type="evidence" value="ECO:0007669"/>
    <property type="project" value="UniProtKB-SubCell"/>
</dbReference>
<evidence type="ECO:0000256" key="4">
    <source>
        <dbReference type="ARBA" id="ARBA00022670"/>
    </source>
</evidence>
<comment type="similarity">
    <text evidence="3">Belongs to the peptidase M50B family.</text>
</comment>
<dbReference type="Proteomes" id="UP000184184">
    <property type="component" value="Unassembled WGS sequence"/>
</dbReference>
<evidence type="ECO:0000256" key="12">
    <source>
        <dbReference type="SAM" id="Phobius"/>
    </source>
</evidence>
<evidence type="ECO:0000256" key="6">
    <source>
        <dbReference type="ARBA" id="ARBA00022723"/>
    </source>
</evidence>
<name>A0A1M7NXC8_9BACI</name>
<feature type="domain" description="Peptidase M50" evidence="13">
    <location>
        <begin position="111"/>
        <end position="160"/>
    </location>
</feature>
<evidence type="ECO:0000256" key="5">
    <source>
        <dbReference type="ARBA" id="ARBA00022692"/>
    </source>
</evidence>
<dbReference type="RefSeq" id="WP_073201536.1">
    <property type="nucleotide sequence ID" value="NZ_FRCZ01000003.1"/>
</dbReference>
<dbReference type="PANTHER" id="PTHR39188:SF3">
    <property type="entry name" value="STAGE IV SPORULATION PROTEIN FB"/>
    <property type="match status" value="1"/>
</dbReference>